<keyword evidence="1" id="KW-1133">Transmembrane helix</keyword>
<feature type="transmembrane region" description="Helical" evidence="1">
    <location>
        <begin position="69"/>
        <end position="88"/>
    </location>
</feature>
<keyword evidence="1" id="KW-0812">Transmembrane</keyword>
<dbReference type="InterPro" id="IPR019074">
    <property type="entry name" value="YabQ"/>
</dbReference>
<organism evidence="2">
    <name type="scientific">Proteinivorax hydrogeniformans</name>
    <dbReference type="NCBI Taxonomy" id="1826727"/>
    <lineage>
        <taxon>Bacteria</taxon>
        <taxon>Bacillati</taxon>
        <taxon>Bacillota</taxon>
        <taxon>Clostridia</taxon>
        <taxon>Eubacteriales</taxon>
        <taxon>Proteinivoracaceae</taxon>
        <taxon>Proteinivorax</taxon>
    </lineage>
</organism>
<dbReference type="NCBIfam" id="TIGR02893">
    <property type="entry name" value="spore_yabQ"/>
    <property type="match status" value="1"/>
</dbReference>
<keyword evidence="1" id="KW-0472">Membrane</keyword>
<evidence type="ECO:0000313" key="2">
    <source>
        <dbReference type="EMBL" id="XCI28810.1"/>
    </source>
</evidence>
<reference evidence="2" key="2">
    <citation type="submission" date="2024-06" db="EMBL/GenBank/DDBJ databases">
        <authorList>
            <person name="Petrova K.O."/>
            <person name="Toshchakov S.V."/>
            <person name="Boltjanskaja Y.V."/>
            <person name="Kevbrin V.V."/>
        </authorList>
    </citation>
    <scope>NUCLEOTIDE SEQUENCE</scope>
    <source>
        <strain evidence="2">Z-710</strain>
    </source>
</reference>
<feature type="transmembrane region" description="Helical" evidence="1">
    <location>
        <begin position="116"/>
        <end position="139"/>
    </location>
</feature>
<name>A0AAU8HTZ6_9FIRM</name>
<accession>A0AAU8HTZ6</accession>
<protein>
    <submittedName>
        <fullName evidence="2">Spore cortex biosynthesis protein YabQ</fullName>
    </submittedName>
</protein>
<feature type="transmembrane region" description="Helical" evidence="1">
    <location>
        <begin position="40"/>
        <end position="63"/>
    </location>
</feature>
<sequence length="171" mass="19658">MDSLALQGYIFLVMVALGILLGILFDVYRFIKGRTGLKGLPLYLCDGIFWVIITAIAFFVLLLSNWAQLRVYIFLSIFAGFIFHIMVISKSFIKVLIKIEKILIYIWKIIRKIAKVIYNIVASIFKVIAKVISIILWPITYPVKTLCSFAYKKSKSTSVITKIIQKLSRRK</sequence>
<dbReference type="AlphaFoldDB" id="A0AAU8HTZ6"/>
<proteinExistence type="predicted"/>
<gene>
    <name evidence="2" type="primary">yabQ</name>
    <name evidence="2" type="ORF">PRVXH_000083</name>
</gene>
<evidence type="ECO:0000256" key="1">
    <source>
        <dbReference type="SAM" id="Phobius"/>
    </source>
</evidence>
<feature type="transmembrane region" description="Helical" evidence="1">
    <location>
        <begin position="6"/>
        <end position="28"/>
    </location>
</feature>
<dbReference type="EMBL" id="CP159485">
    <property type="protein sequence ID" value="XCI28810.1"/>
    <property type="molecule type" value="Genomic_DNA"/>
</dbReference>
<dbReference type="Pfam" id="PF09578">
    <property type="entry name" value="Spore_YabQ"/>
    <property type="match status" value="1"/>
</dbReference>
<reference evidence="2" key="1">
    <citation type="journal article" date="2018" name="Antonie Van Leeuwenhoek">
        <title>Proteinivorax hydrogeniformans sp. nov., an anaerobic, haloalkaliphilic bacterium fermenting proteinaceous compounds with high hydrogen production.</title>
        <authorList>
            <person name="Boltyanskaya Y."/>
            <person name="Detkova E."/>
            <person name="Pimenov N."/>
            <person name="Kevbrin V."/>
        </authorList>
    </citation>
    <scope>NUCLEOTIDE SEQUENCE</scope>
    <source>
        <strain evidence="2">Z-710</strain>
    </source>
</reference>
<dbReference type="RefSeq" id="WP_353893362.1">
    <property type="nucleotide sequence ID" value="NZ_CP159485.1"/>
</dbReference>